<dbReference type="Gene3D" id="2.60.40.1180">
    <property type="entry name" value="Golgi alpha-mannosidase II"/>
    <property type="match status" value="1"/>
</dbReference>
<dbReference type="Proteomes" id="UP001212170">
    <property type="component" value="Unassembled WGS sequence"/>
</dbReference>
<reference evidence="3 4" key="1">
    <citation type="journal article" date="2023" name="Chemosphere">
        <title>Whole genome analysis of Flavobacterium aziz-sancarii sp. nov., isolated from Ardley Island (Antarctica), revealed a rich resistome and bioremediation potential.</title>
        <authorList>
            <person name="Otur C."/>
            <person name="Okay S."/>
            <person name="Kurt-Kizildogan A."/>
        </authorList>
    </citation>
    <scope>NUCLEOTIDE SEQUENCE [LARGE SCALE GENOMIC DNA]</scope>
    <source>
        <strain evidence="3 4">AC</strain>
    </source>
</reference>
<comment type="caution">
    <text evidence="3">The sequence shown here is derived from an EMBL/GenBank/DDBJ whole genome shotgun (WGS) entry which is preliminary data.</text>
</comment>
<dbReference type="Pfam" id="PF18961">
    <property type="entry name" value="DUF5703_N"/>
    <property type="match status" value="1"/>
</dbReference>
<feature type="chain" id="PRO_5046036235" evidence="1">
    <location>
        <begin position="19"/>
        <end position="776"/>
    </location>
</feature>
<dbReference type="InterPro" id="IPR013780">
    <property type="entry name" value="Glyco_hydro_b"/>
</dbReference>
<dbReference type="SUPFAM" id="SSF48208">
    <property type="entry name" value="Six-hairpin glycosidases"/>
    <property type="match status" value="1"/>
</dbReference>
<accession>A0ABT4W6V1</accession>
<dbReference type="InterPro" id="IPR008928">
    <property type="entry name" value="6-hairpin_glycosidase_sf"/>
</dbReference>
<keyword evidence="1" id="KW-0732">Signal</keyword>
<organism evidence="3 4">
    <name type="scientific">Flavobacterium azizsancarii</name>
    <dbReference type="NCBI Taxonomy" id="2961580"/>
    <lineage>
        <taxon>Bacteria</taxon>
        <taxon>Pseudomonadati</taxon>
        <taxon>Bacteroidota</taxon>
        <taxon>Flavobacteriia</taxon>
        <taxon>Flavobacteriales</taxon>
        <taxon>Flavobacteriaceae</taxon>
        <taxon>Flavobacterium</taxon>
    </lineage>
</organism>
<feature type="domain" description="DUF5703" evidence="2">
    <location>
        <begin position="29"/>
        <end position="311"/>
    </location>
</feature>
<keyword evidence="4" id="KW-1185">Reference proteome</keyword>
<gene>
    <name evidence="3" type="ORF">NJT12_01480</name>
</gene>
<dbReference type="EMBL" id="JAMZNK010000002">
    <property type="protein sequence ID" value="MDA6068279.1"/>
    <property type="molecule type" value="Genomic_DNA"/>
</dbReference>
<name>A0ABT4W6V1_9FLAO</name>
<evidence type="ECO:0000256" key="1">
    <source>
        <dbReference type="SAM" id="SignalP"/>
    </source>
</evidence>
<evidence type="ECO:0000259" key="2">
    <source>
        <dbReference type="Pfam" id="PF18961"/>
    </source>
</evidence>
<evidence type="ECO:0000313" key="3">
    <source>
        <dbReference type="EMBL" id="MDA6068279.1"/>
    </source>
</evidence>
<feature type="signal peptide" evidence="1">
    <location>
        <begin position="1"/>
        <end position="18"/>
    </location>
</feature>
<dbReference type="InterPro" id="IPR043757">
    <property type="entry name" value="DUF5703_N"/>
</dbReference>
<dbReference type="RefSeq" id="WP_271334157.1">
    <property type="nucleotide sequence ID" value="NZ_JAMZNK010000002.1"/>
</dbReference>
<sequence length="776" mass="89993">MRNNILFILFFITLFSKAQIPALNNYNQIWNTQSNNASESMPLGGGDIGLNVWVEKGDLYFYFSRSGTFDEHNTLLKLGRVKVTLTPNPFKDDKGFYQELVLKDGYVLIAQNSTKIKVWVDVFKPVIHLDLESKMPLKMTASYESWRYKNRDSKGKANNANSYKWAPQGDIITYKDSVSFENNGVKFYHRNREQTIFDVAVKQQKMESVKDQMLNPLANLTFGGFMTGNNLKPDGSYTGMYQNTDFKGFSLSSIKPSKKHSLALYLNTSQKDIQTWNTDLKNQISSNKNTVKQAEKNTIKWWNNFWNRSFIYTQKSNSIAKDSVYQIGQNYQLFRYMLGCNAYGKYPTKFNGGLFTVDPVFTNPDLNFTPDFRNWGGGTMTAQNQRLVYFPMIKSGDFDMMKSQLDYYLSLQKNAELRSQVYWKHNGASFTEQLENFGLPNPAEYDWKRPADYDPGMEYNAWLEYEWDTVFEFCQMMLQQKEYAGEDIQKYNQFIISCLRFFDEHYQYLAKQRGRKALDGNGHLVLYPGSAAETYKMTYNANSTISALQVITEQLLNLSQKELPKEDLEYLKGFQTRIPPLNFGEINNKKVLVPAKTWERINNSEVPQLYPVYPWGIYGIGKPDLETALNTWKYDTDAVKFRSHVGWKQDNIFAARLGLTNEAAKYNVFKMANSDRRFPAFWGPGFDWVPDHNWGGSGMIGMQEMLLQENNGKIYLFPAWPKEWNVHFKLHAKQNTTVEAELINGELKVLKVIPEERKKDVINLLDKTVEEKIKIN</sequence>
<evidence type="ECO:0000313" key="4">
    <source>
        <dbReference type="Proteomes" id="UP001212170"/>
    </source>
</evidence>
<protein>
    <submittedName>
        <fullName evidence="3">DUF5703 domain-containing protein</fullName>
    </submittedName>
</protein>
<proteinExistence type="predicted"/>